<dbReference type="Proteomes" id="UP000018851">
    <property type="component" value="Chromosome"/>
</dbReference>
<proteinExistence type="predicted"/>
<dbReference type="RefSeq" id="WP_025293563.1">
    <property type="nucleotide sequence ID" value="NZ_CP006644.1"/>
</dbReference>
<dbReference type="InterPro" id="IPR001932">
    <property type="entry name" value="PPM-type_phosphatase-like_dom"/>
</dbReference>
<dbReference type="STRING" id="1123269.NX02_18595"/>
<dbReference type="PROSITE" id="PS51746">
    <property type="entry name" value="PPM_2"/>
    <property type="match status" value="1"/>
</dbReference>
<gene>
    <name evidence="2" type="ORF">NX02_18595</name>
</gene>
<feature type="domain" description="PPM-type phosphatase" evidence="1">
    <location>
        <begin position="9"/>
        <end position="238"/>
    </location>
</feature>
<dbReference type="EMBL" id="CP006644">
    <property type="protein sequence ID" value="AHE55388.1"/>
    <property type="molecule type" value="Genomic_DNA"/>
</dbReference>
<sequence length="254" mass="27319">MAAALRFEHAVLTHVGCVRSVNEDAFVERVHDGLWAVADGMGGHRGGKWASATIAEGLRSIELPEGHGAGDEALVRAVDAANTRIVMAGRNAGRLSGSTLAALLVSDGRFSVRWVGDSRVYLLRADRLNQLTTDHSQVQQFVDQGLLSEEDARSHPLGHVLTRAVGVHDRVVLDRRSDAVHADDVFLLCSDGLTRVVSEAEIAAMLSRRRPEDAAERLLELALQRGAPDNVTLIVVACEPTTLTQMVPLNASAE</sequence>
<dbReference type="KEGG" id="ssan:NX02_18595"/>
<dbReference type="InterPro" id="IPR015655">
    <property type="entry name" value="PP2C"/>
</dbReference>
<accession>W0AGH5</accession>
<dbReference type="eggNOG" id="COG0631">
    <property type="taxonomic scope" value="Bacteria"/>
</dbReference>
<dbReference type="SUPFAM" id="SSF81606">
    <property type="entry name" value="PP2C-like"/>
    <property type="match status" value="1"/>
</dbReference>
<reference evidence="2 3" key="1">
    <citation type="submission" date="2013-07" db="EMBL/GenBank/DDBJ databases">
        <title>Completed genome of Sphingomonas sanxanigenens NX02.</title>
        <authorList>
            <person name="Ma T."/>
            <person name="Huang H."/>
            <person name="Wu M."/>
            <person name="Li X."/>
            <person name="Li G."/>
        </authorList>
    </citation>
    <scope>NUCLEOTIDE SEQUENCE [LARGE SCALE GENOMIC DNA]</scope>
    <source>
        <strain evidence="2 3">NX02</strain>
    </source>
</reference>
<evidence type="ECO:0000259" key="1">
    <source>
        <dbReference type="PROSITE" id="PS51746"/>
    </source>
</evidence>
<dbReference type="SMART" id="SM00331">
    <property type="entry name" value="PP2C_SIG"/>
    <property type="match status" value="1"/>
</dbReference>
<dbReference type="HOGENOM" id="CLU_034545_0_3_5"/>
<protein>
    <recommendedName>
        <fullName evidence="1">PPM-type phosphatase domain-containing protein</fullName>
    </recommendedName>
</protein>
<dbReference type="InterPro" id="IPR036457">
    <property type="entry name" value="PPM-type-like_dom_sf"/>
</dbReference>
<keyword evidence="3" id="KW-1185">Reference proteome</keyword>
<dbReference type="Gene3D" id="3.60.40.10">
    <property type="entry name" value="PPM-type phosphatase domain"/>
    <property type="match status" value="1"/>
</dbReference>
<dbReference type="AlphaFoldDB" id="W0AGH5"/>
<dbReference type="OrthoDB" id="9801841at2"/>
<organism evidence="2 3">
    <name type="scientific">Sphingomonas sanxanigenens DSM 19645 = NX02</name>
    <dbReference type="NCBI Taxonomy" id="1123269"/>
    <lineage>
        <taxon>Bacteria</taxon>
        <taxon>Pseudomonadati</taxon>
        <taxon>Pseudomonadota</taxon>
        <taxon>Alphaproteobacteria</taxon>
        <taxon>Sphingomonadales</taxon>
        <taxon>Sphingomonadaceae</taxon>
        <taxon>Sphingomonas</taxon>
    </lineage>
</organism>
<dbReference type="PATRIC" id="fig|1123269.5.peg.3641"/>
<evidence type="ECO:0000313" key="2">
    <source>
        <dbReference type="EMBL" id="AHE55388.1"/>
    </source>
</evidence>
<name>W0AGH5_9SPHN</name>
<dbReference type="SMART" id="SM00332">
    <property type="entry name" value="PP2Cc"/>
    <property type="match status" value="1"/>
</dbReference>
<evidence type="ECO:0000313" key="3">
    <source>
        <dbReference type="Proteomes" id="UP000018851"/>
    </source>
</evidence>
<dbReference type="CDD" id="cd00143">
    <property type="entry name" value="PP2Cc"/>
    <property type="match status" value="1"/>
</dbReference>
<dbReference type="PANTHER" id="PTHR47992">
    <property type="entry name" value="PROTEIN PHOSPHATASE"/>
    <property type="match status" value="1"/>
</dbReference>
<dbReference type="Pfam" id="PF13672">
    <property type="entry name" value="PP2C_2"/>
    <property type="match status" value="1"/>
</dbReference>
<dbReference type="GO" id="GO:0004722">
    <property type="term" value="F:protein serine/threonine phosphatase activity"/>
    <property type="evidence" value="ECO:0007669"/>
    <property type="project" value="InterPro"/>
</dbReference>